<dbReference type="AlphaFoldDB" id="A0AAW2CF31"/>
<dbReference type="InterPro" id="IPR036397">
    <property type="entry name" value="RNaseH_sf"/>
</dbReference>
<accession>A0AAW2CF31</accession>
<organism evidence="2 3">
    <name type="scientific">Lithocarpus litseifolius</name>
    <dbReference type="NCBI Taxonomy" id="425828"/>
    <lineage>
        <taxon>Eukaryota</taxon>
        <taxon>Viridiplantae</taxon>
        <taxon>Streptophyta</taxon>
        <taxon>Embryophyta</taxon>
        <taxon>Tracheophyta</taxon>
        <taxon>Spermatophyta</taxon>
        <taxon>Magnoliopsida</taxon>
        <taxon>eudicotyledons</taxon>
        <taxon>Gunneridae</taxon>
        <taxon>Pentapetalae</taxon>
        <taxon>rosids</taxon>
        <taxon>fabids</taxon>
        <taxon>Fagales</taxon>
        <taxon>Fagaceae</taxon>
        <taxon>Lithocarpus</taxon>
    </lineage>
</organism>
<dbReference type="Gene3D" id="3.30.420.10">
    <property type="entry name" value="Ribonuclease H-like superfamily/Ribonuclease H"/>
    <property type="match status" value="1"/>
</dbReference>
<dbReference type="Proteomes" id="UP001459277">
    <property type="component" value="Unassembled WGS sequence"/>
</dbReference>
<dbReference type="InterPro" id="IPR012337">
    <property type="entry name" value="RNaseH-like_sf"/>
</dbReference>
<dbReference type="PANTHER" id="PTHR47074:SF48">
    <property type="entry name" value="POLYNUCLEOTIDYL TRANSFERASE, RIBONUCLEASE H-LIKE SUPERFAMILY PROTEIN"/>
    <property type="match status" value="1"/>
</dbReference>
<dbReference type="GO" id="GO:0003676">
    <property type="term" value="F:nucleic acid binding"/>
    <property type="evidence" value="ECO:0007669"/>
    <property type="project" value="InterPro"/>
</dbReference>
<dbReference type="CDD" id="cd06222">
    <property type="entry name" value="RNase_H_like"/>
    <property type="match status" value="1"/>
</dbReference>
<sequence>MIWEGGESDCLVNNAIHNDAGCPPSQVWEIAKRSLLDFTTFNLPDHSSHPTVRAHWSPPPLGFHKINVDGATANNGELSSIGVIIRDHTGTTVGALNKLLPSAFPASIIEAFALLQGVLFAAKLGSTKAIFESDALDPIQAVNTNENGGVLGHILQDIRSSALVFKRSSFQHLKRDGNRVAHELARDAKLRLLSHMEGGLTSFHPINLN</sequence>
<dbReference type="GO" id="GO:0004523">
    <property type="term" value="F:RNA-DNA hybrid ribonuclease activity"/>
    <property type="evidence" value="ECO:0007669"/>
    <property type="project" value="InterPro"/>
</dbReference>
<evidence type="ECO:0000313" key="3">
    <source>
        <dbReference type="Proteomes" id="UP001459277"/>
    </source>
</evidence>
<evidence type="ECO:0000259" key="1">
    <source>
        <dbReference type="Pfam" id="PF13456"/>
    </source>
</evidence>
<protein>
    <recommendedName>
        <fullName evidence="1">RNase H type-1 domain-containing protein</fullName>
    </recommendedName>
</protein>
<gene>
    <name evidence="2" type="ORF">SO802_020321</name>
</gene>
<reference evidence="2 3" key="1">
    <citation type="submission" date="2024-01" db="EMBL/GenBank/DDBJ databases">
        <title>A telomere-to-telomere, gap-free genome of sweet tea (Lithocarpus litseifolius).</title>
        <authorList>
            <person name="Zhou J."/>
        </authorList>
    </citation>
    <scope>NUCLEOTIDE SEQUENCE [LARGE SCALE GENOMIC DNA]</scope>
    <source>
        <strain evidence="2">Zhou-2022a</strain>
        <tissue evidence="2">Leaf</tissue>
    </source>
</reference>
<name>A0AAW2CF31_9ROSI</name>
<feature type="domain" description="RNase H type-1" evidence="1">
    <location>
        <begin position="67"/>
        <end position="188"/>
    </location>
</feature>
<dbReference type="Pfam" id="PF13456">
    <property type="entry name" value="RVT_3"/>
    <property type="match status" value="1"/>
</dbReference>
<dbReference type="SUPFAM" id="SSF53098">
    <property type="entry name" value="Ribonuclease H-like"/>
    <property type="match status" value="1"/>
</dbReference>
<evidence type="ECO:0000313" key="2">
    <source>
        <dbReference type="EMBL" id="KAK9995635.1"/>
    </source>
</evidence>
<keyword evidence="3" id="KW-1185">Reference proteome</keyword>
<dbReference type="EMBL" id="JAZDWU010000007">
    <property type="protein sequence ID" value="KAK9995635.1"/>
    <property type="molecule type" value="Genomic_DNA"/>
</dbReference>
<dbReference type="InterPro" id="IPR052929">
    <property type="entry name" value="RNase_H-like_EbsB-rel"/>
</dbReference>
<proteinExistence type="predicted"/>
<dbReference type="InterPro" id="IPR044730">
    <property type="entry name" value="RNase_H-like_dom_plant"/>
</dbReference>
<comment type="caution">
    <text evidence="2">The sequence shown here is derived from an EMBL/GenBank/DDBJ whole genome shotgun (WGS) entry which is preliminary data.</text>
</comment>
<dbReference type="InterPro" id="IPR002156">
    <property type="entry name" value="RNaseH_domain"/>
</dbReference>
<dbReference type="PANTHER" id="PTHR47074">
    <property type="entry name" value="BNAC02G40300D PROTEIN"/>
    <property type="match status" value="1"/>
</dbReference>